<evidence type="ECO:0000256" key="5">
    <source>
        <dbReference type="ARBA" id="ARBA00022785"/>
    </source>
</evidence>
<evidence type="ECO:0000256" key="4">
    <source>
        <dbReference type="ARBA" id="ARBA00022741"/>
    </source>
</evidence>
<protein>
    <recommendedName>
        <fullName evidence="9">7-cyano-7-deazaguanine synthase</fullName>
        <ecNumber evidence="9">6.3.4.20</ecNumber>
    </recommendedName>
</protein>
<dbReference type="Pfam" id="PF06508">
    <property type="entry name" value="QueC"/>
    <property type="match status" value="1"/>
</dbReference>
<dbReference type="EC" id="6.3.4.20" evidence="9"/>
<dbReference type="PANTHER" id="PTHR42914">
    <property type="entry name" value="7-CYANO-7-DEAZAGUANINE SYNTHASE"/>
    <property type="match status" value="1"/>
</dbReference>
<gene>
    <name evidence="12" type="ORF">MB818_20470</name>
</gene>
<name>A0ABS9P495_9RHOB</name>
<evidence type="ECO:0000313" key="13">
    <source>
        <dbReference type="Proteomes" id="UP001165279"/>
    </source>
</evidence>
<evidence type="ECO:0000313" key="12">
    <source>
        <dbReference type="EMBL" id="MCG6560590.1"/>
    </source>
</evidence>
<feature type="coiled-coil region" evidence="11">
    <location>
        <begin position="550"/>
        <end position="577"/>
    </location>
</feature>
<evidence type="ECO:0000256" key="7">
    <source>
        <dbReference type="ARBA" id="ARBA00022840"/>
    </source>
</evidence>
<evidence type="ECO:0000256" key="11">
    <source>
        <dbReference type="SAM" id="Coils"/>
    </source>
</evidence>
<sequence length="620" mass="69404">MKQHLIECGVTAPSSEEAMVMNVHGPAKNVNLRIDYISRTMLSNLPDLLIDLLEVAAYVYCADQRLARGSDQLSKFGESWRRSLRFKIPVRDLAVWQDPDVQEALIDTLGFLSDDSYSFEFRQAETPVQPKELYFHDLIDPADEHDEVALFSGGVDSFAGAVTDLVANNRSLTLVGHYSSTKVRSVQEGLIAELTRRGFDRRLSYIPVWVSNEGVRAREYTQRTRSFLFACLGLVVARMSGKDRFSFYENGVVSINLPLAGDVVGGRATRTTHPKVLRGLEQLFSLIQDREIRIQTPLQWLTKKEVTAKIASAGMADLLDQTVSCTRPRKWTESQKHCGVCSQCIDRRFGVLAAGLADQEPSDRYMQDLLLDDRSSGDDLRMALAYVSLFKKIAATSKERFLVDFPEIVSAVGHFPGLTASEAGDRLYDLFQRHARSVEDVISSAVREHGTALYRNELPAASLLAACYNRGHVEISPPSNYDTDAKAFMDRLSVQTLEFAFDDEQERVHFQGGLTLEGANFKIVAALIEAFRSAKKRQTEVPFLPAPDLADQLSISEQSMRQQLRRLREAIESLNVTMGIPMDQDTFIQTRERAGYRLNPLCREIAVADILAVSPIAHTP</sequence>
<keyword evidence="7" id="KW-0067">ATP-binding</keyword>
<dbReference type="PANTHER" id="PTHR42914:SF1">
    <property type="entry name" value="7-CYANO-7-DEAZAGUANINE SYNTHASE"/>
    <property type="match status" value="1"/>
</dbReference>
<keyword evidence="13" id="KW-1185">Reference proteome</keyword>
<dbReference type="Proteomes" id="UP001165279">
    <property type="component" value="Unassembled WGS sequence"/>
</dbReference>
<organism evidence="12 13">
    <name type="scientific">Ruegeria alba</name>
    <dbReference type="NCBI Taxonomy" id="2916756"/>
    <lineage>
        <taxon>Bacteria</taxon>
        <taxon>Pseudomonadati</taxon>
        <taxon>Pseudomonadota</taxon>
        <taxon>Alphaproteobacteria</taxon>
        <taxon>Rhodobacterales</taxon>
        <taxon>Roseobacteraceae</taxon>
        <taxon>Ruegeria</taxon>
    </lineage>
</organism>
<accession>A0ABS9P495</accession>
<dbReference type="SUPFAM" id="SSF52402">
    <property type="entry name" value="Adenine nucleotide alpha hydrolases-like"/>
    <property type="match status" value="1"/>
</dbReference>
<evidence type="ECO:0000256" key="8">
    <source>
        <dbReference type="ARBA" id="ARBA00037993"/>
    </source>
</evidence>
<keyword evidence="3" id="KW-0479">Metal-binding</keyword>
<keyword evidence="5" id="KW-0671">Queuosine biosynthesis</keyword>
<keyword evidence="6" id="KW-0862">Zinc</keyword>
<evidence type="ECO:0000256" key="1">
    <source>
        <dbReference type="ARBA" id="ARBA00005061"/>
    </source>
</evidence>
<dbReference type="InterPro" id="IPR018317">
    <property type="entry name" value="QueC"/>
</dbReference>
<evidence type="ECO:0000256" key="9">
    <source>
        <dbReference type="ARBA" id="ARBA00039149"/>
    </source>
</evidence>
<evidence type="ECO:0000256" key="2">
    <source>
        <dbReference type="ARBA" id="ARBA00022598"/>
    </source>
</evidence>
<keyword evidence="11" id="KW-0175">Coiled coil</keyword>
<comment type="caution">
    <text evidence="12">The sequence shown here is derived from an EMBL/GenBank/DDBJ whole genome shotgun (WGS) entry which is preliminary data.</text>
</comment>
<evidence type="ECO:0000256" key="10">
    <source>
        <dbReference type="ARBA" id="ARBA00047890"/>
    </source>
</evidence>
<dbReference type="Gene3D" id="3.40.50.620">
    <property type="entry name" value="HUPs"/>
    <property type="match status" value="1"/>
</dbReference>
<comment type="similarity">
    <text evidence="8">Belongs to the QueC family.</text>
</comment>
<comment type="catalytic activity">
    <reaction evidence="10">
        <text>7-carboxy-7-carbaguanine + NH4(+) + 2 ATP = 7-cyano-7-carbaguanine + 2 AMP + 2 diphosphate + 2 H(+)</text>
        <dbReference type="Rhea" id="RHEA:27982"/>
        <dbReference type="ChEBI" id="CHEBI:15378"/>
        <dbReference type="ChEBI" id="CHEBI:28938"/>
        <dbReference type="ChEBI" id="CHEBI:30616"/>
        <dbReference type="ChEBI" id="CHEBI:33019"/>
        <dbReference type="ChEBI" id="CHEBI:45075"/>
        <dbReference type="ChEBI" id="CHEBI:61036"/>
        <dbReference type="ChEBI" id="CHEBI:456215"/>
        <dbReference type="EC" id="6.3.4.20"/>
    </reaction>
</comment>
<dbReference type="EMBL" id="JAKOEM010000030">
    <property type="protein sequence ID" value="MCG6560590.1"/>
    <property type="molecule type" value="Genomic_DNA"/>
</dbReference>
<proteinExistence type="inferred from homology"/>
<dbReference type="RefSeq" id="WP_238906260.1">
    <property type="nucleotide sequence ID" value="NZ_JAKOEM010000030.1"/>
</dbReference>
<keyword evidence="4" id="KW-0547">Nucleotide-binding</keyword>
<dbReference type="InterPro" id="IPR014729">
    <property type="entry name" value="Rossmann-like_a/b/a_fold"/>
</dbReference>
<evidence type="ECO:0000256" key="6">
    <source>
        <dbReference type="ARBA" id="ARBA00022833"/>
    </source>
</evidence>
<keyword evidence="2 12" id="KW-0436">Ligase</keyword>
<evidence type="ECO:0000256" key="3">
    <source>
        <dbReference type="ARBA" id="ARBA00022723"/>
    </source>
</evidence>
<comment type="pathway">
    <text evidence="1">Purine metabolism; 7-cyano-7-deazaguanine biosynthesis.</text>
</comment>
<reference evidence="12" key="1">
    <citation type="submission" date="2022-02" db="EMBL/GenBank/DDBJ databases">
        <title>The genome sequence of Ruegeria sp. 1NDH52C.</title>
        <authorList>
            <person name="Du J."/>
        </authorList>
    </citation>
    <scope>NUCLEOTIDE SEQUENCE</scope>
    <source>
        <strain evidence="12">1NDH52C</strain>
    </source>
</reference>
<dbReference type="GO" id="GO:0016874">
    <property type="term" value="F:ligase activity"/>
    <property type="evidence" value="ECO:0007669"/>
    <property type="project" value="UniProtKB-KW"/>
</dbReference>